<protein>
    <submittedName>
        <fullName evidence="1">Uncharacterized protein</fullName>
    </submittedName>
</protein>
<sequence length="97" mass="11277">SDNAIIIHEGSKSILQYYDKTNKLVQYCIPTANTFESASSIIDHSERLFYVKSIRSQAYDQREITKIEDVLAQKFELIDSVDCALYIQTEVYQHRKP</sequence>
<dbReference type="EMBL" id="BARU01043064">
    <property type="protein sequence ID" value="GAH77638.1"/>
    <property type="molecule type" value="Genomic_DNA"/>
</dbReference>
<dbReference type="AlphaFoldDB" id="X1K6C9"/>
<gene>
    <name evidence="1" type="ORF">S03H2_66025</name>
</gene>
<evidence type="ECO:0000313" key="1">
    <source>
        <dbReference type="EMBL" id="GAH77638.1"/>
    </source>
</evidence>
<organism evidence="1">
    <name type="scientific">marine sediment metagenome</name>
    <dbReference type="NCBI Taxonomy" id="412755"/>
    <lineage>
        <taxon>unclassified sequences</taxon>
        <taxon>metagenomes</taxon>
        <taxon>ecological metagenomes</taxon>
    </lineage>
</organism>
<accession>X1K6C9</accession>
<proteinExistence type="predicted"/>
<comment type="caution">
    <text evidence="1">The sequence shown here is derived from an EMBL/GenBank/DDBJ whole genome shotgun (WGS) entry which is preliminary data.</text>
</comment>
<feature type="non-terminal residue" evidence="1">
    <location>
        <position position="1"/>
    </location>
</feature>
<reference evidence="1" key="1">
    <citation type="journal article" date="2014" name="Front. Microbiol.">
        <title>High frequency of phylogenetically diverse reductive dehalogenase-homologous genes in deep subseafloor sedimentary metagenomes.</title>
        <authorList>
            <person name="Kawai M."/>
            <person name="Futagami T."/>
            <person name="Toyoda A."/>
            <person name="Takaki Y."/>
            <person name="Nishi S."/>
            <person name="Hori S."/>
            <person name="Arai W."/>
            <person name="Tsubouchi T."/>
            <person name="Morono Y."/>
            <person name="Uchiyama I."/>
            <person name="Ito T."/>
            <person name="Fujiyama A."/>
            <person name="Inagaki F."/>
            <person name="Takami H."/>
        </authorList>
    </citation>
    <scope>NUCLEOTIDE SEQUENCE</scope>
    <source>
        <strain evidence="1">Expedition CK06-06</strain>
    </source>
</reference>
<name>X1K6C9_9ZZZZ</name>